<dbReference type="InterPro" id="IPR044822">
    <property type="entry name" value="Myb_DNA-bind_4"/>
</dbReference>
<keyword evidence="5" id="KW-0539">Nucleus</keyword>
<evidence type="ECO:0000256" key="6">
    <source>
        <dbReference type="SAM" id="MobiDB-lite"/>
    </source>
</evidence>
<evidence type="ECO:0000256" key="1">
    <source>
        <dbReference type="ARBA" id="ARBA00004123"/>
    </source>
</evidence>
<evidence type="ECO:0000256" key="3">
    <source>
        <dbReference type="ARBA" id="ARBA00023125"/>
    </source>
</evidence>
<keyword evidence="4" id="KW-0804">Transcription</keyword>
<evidence type="ECO:0000256" key="2">
    <source>
        <dbReference type="ARBA" id="ARBA00023015"/>
    </source>
</evidence>
<feature type="compositionally biased region" description="Acidic residues" evidence="6">
    <location>
        <begin position="151"/>
        <end position="164"/>
    </location>
</feature>
<name>A0ABP0TT94_9BRYO</name>
<accession>A0ABP0TT94</accession>
<comment type="subcellular location">
    <subcellularLocation>
        <location evidence="1">Nucleus</location>
    </subcellularLocation>
</comment>
<feature type="domain" description="Myb-like" evidence="7">
    <location>
        <begin position="27"/>
        <end position="91"/>
    </location>
</feature>
<keyword evidence="3" id="KW-0238">DNA-binding</keyword>
<gene>
    <name evidence="8" type="ORF">CSSPTR1EN2_LOCUS7385</name>
</gene>
<proteinExistence type="predicted"/>
<dbReference type="EMBL" id="OZ019906">
    <property type="protein sequence ID" value="CAK9204436.1"/>
    <property type="molecule type" value="Genomic_DNA"/>
</dbReference>
<dbReference type="InterPro" id="IPR001005">
    <property type="entry name" value="SANT/Myb"/>
</dbReference>
<evidence type="ECO:0000313" key="8">
    <source>
        <dbReference type="EMBL" id="CAK9204436.1"/>
    </source>
</evidence>
<evidence type="ECO:0000259" key="7">
    <source>
        <dbReference type="PROSITE" id="PS50090"/>
    </source>
</evidence>
<reference evidence="8" key="1">
    <citation type="submission" date="2024-02" db="EMBL/GenBank/DDBJ databases">
        <authorList>
            <consortium name="ELIXIR-Norway"/>
            <consortium name="Elixir Norway"/>
        </authorList>
    </citation>
    <scope>NUCLEOTIDE SEQUENCE</scope>
</reference>
<organism evidence="8 9">
    <name type="scientific">Sphagnum troendelagicum</name>
    <dbReference type="NCBI Taxonomy" id="128251"/>
    <lineage>
        <taxon>Eukaryota</taxon>
        <taxon>Viridiplantae</taxon>
        <taxon>Streptophyta</taxon>
        <taxon>Embryophyta</taxon>
        <taxon>Bryophyta</taxon>
        <taxon>Sphagnophytina</taxon>
        <taxon>Sphagnopsida</taxon>
        <taxon>Sphagnales</taxon>
        <taxon>Sphagnaceae</taxon>
        <taxon>Sphagnum</taxon>
    </lineage>
</organism>
<evidence type="ECO:0000313" key="9">
    <source>
        <dbReference type="Proteomes" id="UP001497512"/>
    </source>
</evidence>
<dbReference type="Proteomes" id="UP001497512">
    <property type="component" value="Chromosome 14"/>
</dbReference>
<dbReference type="PANTHER" id="PTHR21654">
    <property type="entry name" value="FI21293P1"/>
    <property type="match status" value="1"/>
</dbReference>
<feature type="region of interest" description="Disordered" evidence="6">
    <location>
        <begin position="128"/>
        <end position="183"/>
    </location>
</feature>
<protein>
    <recommendedName>
        <fullName evidence="7">Myb-like domain-containing protein</fullName>
    </recommendedName>
</protein>
<dbReference type="Gene3D" id="1.10.10.60">
    <property type="entry name" value="Homeodomain-like"/>
    <property type="match status" value="1"/>
</dbReference>
<keyword evidence="2" id="KW-0805">Transcription regulation</keyword>
<evidence type="ECO:0000256" key="5">
    <source>
        <dbReference type="ARBA" id="ARBA00023242"/>
    </source>
</evidence>
<dbReference type="Pfam" id="PF13837">
    <property type="entry name" value="Myb_DNA-bind_4"/>
    <property type="match status" value="1"/>
</dbReference>
<dbReference type="PROSITE" id="PS50090">
    <property type="entry name" value="MYB_LIKE"/>
    <property type="match status" value="1"/>
</dbReference>
<dbReference type="PANTHER" id="PTHR21654:SF84">
    <property type="entry name" value="SI:DKEY-66I24.7"/>
    <property type="match status" value="1"/>
</dbReference>
<dbReference type="CDD" id="cd12203">
    <property type="entry name" value="GT1"/>
    <property type="match status" value="1"/>
</dbReference>
<keyword evidence="9" id="KW-1185">Reference proteome</keyword>
<feature type="region of interest" description="Disordered" evidence="6">
    <location>
        <begin position="1"/>
        <end position="31"/>
    </location>
</feature>
<feature type="compositionally biased region" description="Polar residues" evidence="6">
    <location>
        <begin position="1"/>
        <end position="10"/>
    </location>
</feature>
<evidence type="ECO:0000256" key="4">
    <source>
        <dbReference type="ARBA" id="ARBA00023163"/>
    </source>
</evidence>
<sequence length="280" mass="33233">MAMLPMQTSPDVGGGDFGSMTLGRRSKKEERIPQWGYQETKEFIAVRAELEKDFSQTKRNKTLWQLIAGKMKEKGFHRSANQCKCKWKNLVNRYKGKETSEPDNGKQCPFFEELDVIFKERAKSMDRMLHEVEAGARPGKKGKRGRRSSDEDSDDVDDEDDSEDDRIVGRKGRRSEKGQRVTAEKFRANSMQEVLEDFFHQHQQAEVQWHDAVERREQEWRIQEQEWRDAMEKLEQERITREQGWREREEQRRAREEVRAQKRDELFAALLSKLAQEDDY</sequence>